<comment type="caution">
    <text evidence="3">The sequence shown here is derived from an EMBL/GenBank/DDBJ whole genome shotgun (WGS) entry which is preliminary data.</text>
</comment>
<organism evidence="3 4">
    <name type="scientific">Veillonella magna</name>
    <dbReference type="NCBI Taxonomy" id="464322"/>
    <lineage>
        <taxon>Bacteria</taxon>
        <taxon>Bacillati</taxon>
        <taxon>Bacillota</taxon>
        <taxon>Negativicutes</taxon>
        <taxon>Veillonellales</taxon>
        <taxon>Veillonellaceae</taxon>
        <taxon>Veillonella</taxon>
    </lineage>
</organism>
<dbReference type="SUPFAM" id="SSF51230">
    <property type="entry name" value="Single hybrid motif"/>
    <property type="match status" value="1"/>
</dbReference>
<reference evidence="3 4" key="1">
    <citation type="journal article" date="2021" name="Sci. Rep.">
        <title>The distribution of antibiotic resistance genes in chicken gut microbiota commensals.</title>
        <authorList>
            <person name="Juricova H."/>
            <person name="Matiasovicova J."/>
            <person name="Kubasova T."/>
            <person name="Cejkova D."/>
            <person name="Rychlik I."/>
        </authorList>
    </citation>
    <scope>NUCLEOTIDE SEQUENCE [LARGE SCALE GENOMIC DNA]</scope>
    <source>
        <strain evidence="3 4">An537</strain>
    </source>
</reference>
<feature type="chain" id="PRO_5046266650" evidence="1">
    <location>
        <begin position="28"/>
        <end position="100"/>
    </location>
</feature>
<proteinExistence type="predicted"/>
<evidence type="ECO:0000256" key="1">
    <source>
        <dbReference type="SAM" id="SignalP"/>
    </source>
</evidence>
<gene>
    <name evidence="3" type="ORF">H6A01_05990</name>
</gene>
<dbReference type="InterPro" id="IPR000089">
    <property type="entry name" value="Biotin_lipoyl"/>
</dbReference>
<feature type="signal peptide" evidence="1">
    <location>
        <begin position="1"/>
        <end position="27"/>
    </location>
</feature>
<name>A0ABS2GH61_9FIRM</name>
<keyword evidence="4" id="KW-1185">Reference proteome</keyword>
<keyword evidence="1" id="KW-0732">Signal</keyword>
<sequence length="100" mass="10075">MKKRVLALLPVALSFAILAGSASVASAANVNQETVLTGKVVSAVSVGTSVQEGDTLVTVQTITGPMVAARSNVDGVVTQVNVKANDSIQRGQVVAVVDGK</sequence>
<dbReference type="Pfam" id="PF00364">
    <property type="entry name" value="Biotin_lipoyl"/>
    <property type="match status" value="1"/>
</dbReference>
<dbReference type="Proteomes" id="UP000707138">
    <property type="component" value="Unassembled WGS sequence"/>
</dbReference>
<dbReference type="EMBL" id="JACJLA010000009">
    <property type="protein sequence ID" value="MBM6912872.1"/>
    <property type="molecule type" value="Genomic_DNA"/>
</dbReference>
<evidence type="ECO:0000313" key="4">
    <source>
        <dbReference type="Proteomes" id="UP000707138"/>
    </source>
</evidence>
<protein>
    <submittedName>
        <fullName evidence="3">DUF2118 domain-containing protein</fullName>
    </submittedName>
</protein>
<dbReference type="InterPro" id="IPR011053">
    <property type="entry name" value="Single_hybrid_motif"/>
</dbReference>
<evidence type="ECO:0000313" key="3">
    <source>
        <dbReference type="EMBL" id="MBM6912872.1"/>
    </source>
</evidence>
<accession>A0ABS2GH61</accession>
<dbReference type="Gene3D" id="2.40.50.100">
    <property type="match status" value="1"/>
</dbReference>
<feature type="domain" description="Lipoyl-binding" evidence="2">
    <location>
        <begin position="40"/>
        <end position="96"/>
    </location>
</feature>
<evidence type="ECO:0000259" key="2">
    <source>
        <dbReference type="Pfam" id="PF00364"/>
    </source>
</evidence>
<dbReference type="RefSeq" id="WP_028255013.1">
    <property type="nucleotide sequence ID" value="NZ_CALXQD010000005.1"/>
</dbReference>